<dbReference type="Proteomes" id="UP000570010">
    <property type="component" value="Unassembled WGS sequence"/>
</dbReference>
<sequence>MRNLDRYFTKLSNEEINKILFNDPTVLDYIQFSLEIGWGTIGEMHDAIYSGLIETDDIYDPSTAKELKNIVLFGDDFSGYCGGFMKDEWKLVEIDHSAEMIDLQMTFDQFIRG</sequence>
<accession>A0A6B3W0Q7</accession>
<dbReference type="EMBL" id="JAAIWN010000011">
    <property type="protein sequence ID" value="NEY81154.1"/>
    <property type="molecule type" value="Genomic_DNA"/>
</dbReference>
<protein>
    <recommendedName>
        <fullName evidence="5">SMI1/KNR4 family protein</fullName>
    </recommendedName>
</protein>
<reference evidence="2 3" key="1">
    <citation type="submission" date="2020-02" db="EMBL/GenBank/DDBJ databases">
        <title>Bacillus aquiflavi sp. nov., isolated from yellow water of strong flavor Chinese baijiu in Yibin region of China.</title>
        <authorList>
            <person name="Xie J."/>
        </authorList>
    </citation>
    <scope>NUCLEOTIDE SEQUENCE [LARGE SCALE GENOMIC DNA]</scope>
    <source>
        <strain evidence="2 3">3H-10</strain>
    </source>
</reference>
<evidence type="ECO:0000313" key="3">
    <source>
        <dbReference type="Proteomes" id="UP000472971"/>
    </source>
</evidence>
<dbReference type="AlphaFoldDB" id="A0A6B3W0Q7"/>
<evidence type="ECO:0000313" key="2">
    <source>
        <dbReference type="EMBL" id="NEY81154.1"/>
    </source>
</evidence>
<dbReference type="RefSeq" id="WP_163241317.1">
    <property type="nucleotide sequence ID" value="NZ_JAAIWN010000011.1"/>
</dbReference>
<keyword evidence="3" id="KW-1185">Reference proteome</keyword>
<organism evidence="2 3">
    <name type="scientific">Bacillus aquiflavi</name>
    <dbReference type="NCBI Taxonomy" id="2672567"/>
    <lineage>
        <taxon>Bacteria</taxon>
        <taxon>Bacillati</taxon>
        <taxon>Bacillota</taxon>
        <taxon>Bacilli</taxon>
        <taxon>Bacillales</taxon>
        <taxon>Bacillaceae</taxon>
        <taxon>Bacillus</taxon>
    </lineage>
</organism>
<reference evidence="1 4" key="2">
    <citation type="submission" date="2020-07" db="EMBL/GenBank/DDBJ databases">
        <authorList>
            <person name="Feng H."/>
        </authorList>
    </citation>
    <scope>NUCLEOTIDE SEQUENCE [LARGE SCALE GENOMIC DNA]</scope>
    <source>
        <strain evidence="4">s-12</strain>
        <strain evidence="1">S-12</strain>
    </source>
</reference>
<comment type="caution">
    <text evidence="2">The sequence shown here is derived from an EMBL/GenBank/DDBJ whole genome shotgun (WGS) entry which is preliminary data.</text>
</comment>
<evidence type="ECO:0008006" key="5">
    <source>
        <dbReference type="Google" id="ProtNLM"/>
    </source>
</evidence>
<name>A0A6B3W0Q7_9BACI</name>
<evidence type="ECO:0000313" key="4">
    <source>
        <dbReference type="Proteomes" id="UP000570010"/>
    </source>
</evidence>
<evidence type="ECO:0000313" key="1">
    <source>
        <dbReference type="EMBL" id="MBA4536787.1"/>
    </source>
</evidence>
<proteinExistence type="predicted"/>
<dbReference type="Proteomes" id="UP000472971">
    <property type="component" value="Unassembled WGS sequence"/>
</dbReference>
<dbReference type="EMBL" id="JACEIO010000011">
    <property type="protein sequence ID" value="MBA4536787.1"/>
    <property type="molecule type" value="Genomic_DNA"/>
</dbReference>
<gene>
    <name evidence="2" type="ORF">G4D64_06380</name>
    <name evidence="1" type="ORF">H1Z61_06415</name>
</gene>